<evidence type="ECO:0000313" key="2">
    <source>
        <dbReference type="EMBL" id="QAR32072.1"/>
    </source>
</evidence>
<keyword evidence="3" id="KW-1185">Reference proteome</keyword>
<dbReference type="RefSeq" id="WP_128465359.1">
    <property type="nucleotide sequence ID" value="NZ_CP035108.1"/>
</dbReference>
<dbReference type="OrthoDB" id="9853925at2"/>
<organism evidence="2 3">
    <name type="scientific">Geovibrio thiophilus</name>
    <dbReference type="NCBI Taxonomy" id="139438"/>
    <lineage>
        <taxon>Bacteria</taxon>
        <taxon>Pseudomonadati</taxon>
        <taxon>Deferribacterota</taxon>
        <taxon>Deferribacteres</taxon>
        <taxon>Deferribacterales</taxon>
        <taxon>Geovibrionaceae</taxon>
        <taxon>Geovibrio</taxon>
    </lineage>
</organism>
<accession>A0A3R5UXA6</accession>
<reference evidence="2 3" key="1">
    <citation type="submission" date="2019-01" db="EMBL/GenBank/DDBJ databases">
        <title>Geovibrio thiophilus DSM 11263, complete genome.</title>
        <authorList>
            <person name="Spring S."/>
            <person name="Bunk B."/>
            <person name="Sproer C."/>
        </authorList>
    </citation>
    <scope>NUCLEOTIDE SEQUENCE [LARGE SCALE GENOMIC DNA]</scope>
    <source>
        <strain evidence="2 3">DSM 11263</strain>
    </source>
</reference>
<feature type="transmembrane region" description="Helical" evidence="1">
    <location>
        <begin position="7"/>
        <end position="31"/>
    </location>
</feature>
<keyword evidence="1" id="KW-0472">Membrane</keyword>
<sequence length="144" mass="16178">MITNNKGFSLIATLVMSAVVLAFLSALIYFVQSGSRTSASLDSYKSSLEIAKGASELIMKGVDDDEIECSDDADYIDEVQEFMAPYDDDTTTHVINVASYRCEKFYTENSEREIYIFTVQVQRNNTDERAEVDFGYMKSALQDP</sequence>
<proteinExistence type="predicted"/>
<dbReference type="KEGG" id="gtl:EP073_01230"/>
<evidence type="ECO:0000313" key="3">
    <source>
        <dbReference type="Proteomes" id="UP000287502"/>
    </source>
</evidence>
<dbReference type="EMBL" id="CP035108">
    <property type="protein sequence ID" value="QAR32072.1"/>
    <property type="molecule type" value="Genomic_DNA"/>
</dbReference>
<evidence type="ECO:0000256" key="1">
    <source>
        <dbReference type="SAM" id="Phobius"/>
    </source>
</evidence>
<dbReference type="Proteomes" id="UP000287502">
    <property type="component" value="Chromosome"/>
</dbReference>
<keyword evidence="1" id="KW-0812">Transmembrane</keyword>
<name>A0A3R5UXA6_9BACT</name>
<protein>
    <submittedName>
        <fullName evidence="2">Uncharacterized protein</fullName>
    </submittedName>
</protein>
<gene>
    <name evidence="2" type="ORF">EP073_01230</name>
</gene>
<dbReference type="AlphaFoldDB" id="A0A3R5UXA6"/>
<keyword evidence="1" id="KW-1133">Transmembrane helix</keyword>